<keyword evidence="3" id="KW-1185">Reference proteome</keyword>
<proteinExistence type="predicted"/>
<dbReference type="Pfam" id="PF00724">
    <property type="entry name" value="Oxidored_FMN"/>
    <property type="match status" value="1"/>
</dbReference>
<evidence type="ECO:0000313" key="2">
    <source>
        <dbReference type="EMBL" id="GKY87072.1"/>
    </source>
</evidence>
<dbReference type="CDD" id="cd02933">
    <property type="entry name" value="OYE_like_FMN"/>
    <property type="match status" value="1"/>
</dbReference>
<dbReference type="RefSeq" id="WP_281841006.1">
    <property type="nucleotide sequence ID" value="NZ_BROH01000001.1"/>
</dbReference>
<dbReference type="InterPro" id="IPR045247">
    <property type="entry name" value="Oye-like"/>
</dbReference>
<comment type="caution">
    <text evidence="2">The sequence shown here is derived from an EMBL/GenBank/DDBJ whole genome shotgun (WGS) entry which is preliminary data.</text>
</comment>
<dbReference type="Proteomes" id="UP001144205">
    <property type="component" value="Unassembled WGS sequence"/>
</dbReference>
<gene>
    <name evidence="2" type="ORF">STA1M1_09410</name>
</gene>
<dbReference type="Gene3D" id="3.20.20.70">
    <property type="entry name" value="Aldolase class I"/>
    <property type="match status" value="1"/>
</dbReference>
<feature type="domain" description="NADH:flavin oxidoreductase/NADH oxidase N-terminal" evidence="1">
    <location>
        <begin position="6"/>
        <end position="343"/>
    </location>
</feature>
<dbReference type="InterPro" id="IPR013785">
    <property type="entry name" value="Aldolase_TIM"/>
</dbReference>
<name>A0ABQ5LPZ4_9RHOB</name>
<dbReference type="InterPro" id="IPR001155">
    <property type="entry name" value="OxRdtase_FMN_N"/>
</dbReference>
<dbReference type="PANTHER" id="PTHR22893:SF91">
    <property type="entry name" value="NADPH DEHYDROGENASE 2-RELATED"/>
    <property type="match status" value="1"/>
</dbReference>
<dbReference type="SUPFAM" id="SSF51395">
    <property type="entry name" value="FMN-linked oxidoreductases"/>
    <property type="match status" value="1"/>
</dbReference>
<sequence>MSDSILFKPAKIGAWDVNNRVVMAPMSRFRADAKTWVPADYAAEYYGQRNTCGILITEATQMSPDAVGYPRSPGIYSDEQTAVWKKIVSAIHEGGAKAVVQLWHTGRISHPENRPEKDVPFAPSAVAPQNMQMITDEHGMVDFETPREMTQDDIDYVVESFAKASANAKAAGFDGVEIHAANGYLIDQFCASNTNLRTDGYGGTVENRMRFLREVIESVATVYDKGNIGVRFSPYGTFDDIHEEDPVGMFEAQLKTAEATGIGYVHVIRPEVTGDNDTAEPFEHADIIGLTRKHYSGVVIAAGQYTSESATAEISEGRADLVAFGRPFVANPDLIKRMQNGTPLAELNRDTLYIPGKVGYIDYPAA</sequence>
<evidence type="ECO:0000259" key="1">
    <source>
        <dbReference type="Pfam" id="PF00724"/>
    </source>
</evidence>
<evidence type="ECO:0000313" key="3">
    <source>
        <dbReference type="Proteomes" id="UP001144205"/>
    </source>
</evidence>
<organism evidence="2 3">
    <name type="scientific">Sinisalibacter aestuarii</name>
    <dbReference type="NCBI Taxonomy" id="2949426"/>
    <lineage>
        <taxon>Bacteria</taxon>
        <taxon>Pseudomonadati</taxon>
        <taxon>Pseudomonadota</taxon>
        <taxon>Alphaproteobacteria</taxon>
        <taxon>Rhodobacterales</taxon>
        <taxon>Roseobacteraceae</taxon>
        <taxon>Sinisalibacter</taxon>
    </lineage>
</organism>
<accession>A0ABQ5LPZ4</accession>
<dbReference type="PANTHER" id="PTHR22893">
    <property type="entry name" value="NADH OXIDOREDUCTASE-RELATED"/>
    <property type="match status" value="1"/>
</dbReference>
<protein>
    <submittedName>
        <fullName evidence="2">Alkene reductase</fullName>
    </submittedName>
</protein>
<reference evidence="2" key="1">
    <citation type="journal article" date="2023" name="Int. J. Syst. Evol. Microbiol.">
        <title>Sinisalibacter aestuarii sp. nov., isolated from estuarine sediment of the Arakawa River.</title>
        <authorList>
            <person name="Arafat S.T."/>
            <person name="Hirano S."/>
            <person name="Sato A."/>
            <person name="Takeuchi K."/>
            <person name="Yasuda T."/>
            <person name="Terahara T."/>
            <person name="Hamada M."/>
            <person name="Kobayashi T."/>
        </authorList>
    </citation>
    <scope>NUCLEOTIDE SEQUENCE</scope>
    <source>
        <strain evidence="2">B-399</strain>
    </source>
</reference>
<dbReference type="EMBL" id="BROH01000001">
    <property type="protein sequence ID" value="GKY87072.1"/>
    <property type="molecule type" value="Genomic_DNA"/>
</dbReference>